<dbReference type="EMBL" id="CAJNOK010001565">
    <property type="protein sequence ID" value="CAF0818515.1"/>
    <property type="molecule type" value="Genomic_DNA"/>
</dbReference>
<sequence>MIKAFKNNIRKDNHDKKWNEVGGLDGFINSVEKLGQDYRHLEIDNNWREVSSIWGRLLTGTTFKKNDEKSRKWLYTVWRNNRRDIRAKFLGKKTIDISSVNADDKNNSTLSTIPSIERKATRSATDETLSNIPKSTLCFLLSYGEWTTIFDHKQNKLKDNWTNIFSQKLIEAGLTCTVKFQYHHVKQKQSRKRNSAYFSRMAHFEILGEEHHNAEEEVAGRQLSGDVRLEMAKHAAEVSPLNVFESNVRKADNVLFSAGNFTYVPTISVIKSAAQEYRRKAAQMSLVQISAVQTPVVQMPVVNMSADQMSAVEMSIPQMSVIKMSCPQMPVAQMPLVQMSAAQTSIRELAMSLAHMSAVEMSVIRTSSLALEMSIPQMSLVQMSVVQISAPQMPVAQMPLAQMSVVQMSVAQMSVVQMSAVQTSVVQMSAVNMSAVEMPIRQMSVVQMLVLLMSVPQMSIVEMSVAQMSVRRTSVVEMSVPQTAVVEMSVAQMSVPQISAVQMSVAQMSVPQISAVQMSVAQMSVPQTAVVEMSVVQMSVLKYRPFKCRLL</sequence>
<reference evidence="2" key="1">
    <citation type="submission" date="2021-02" db="EMBL/GenBank/DDBJ databases">
        <authorList>
            <person name="Nowell W R."/>
        </authorList>
    </citation>
    <scope>NUCLEOTIDE SEQUENCE</scope>
</reference>
<evidence type="ECO:0000313" key="1">
    <source>
        <dbReference type="EMBL" id="CAF0818515.1"/>
    </source>
</evidence>
<comment type="caution">
    <text evidence="2">The sequence shown here is derived from an EMBL/GenBank/DDBJ whole genome shotgun (WGS) entry which is preliminary data.</text>
</comment>
<evidence type="ECO:0000313" key="2">
    <source>
        <dbReference type="EMBL" id="CAF3602681.1"/>
    </source>
</evidence>
<dbReference type="AlphaFoldDB" id="A0A8S2H721"/>
<name>A0A8S2H721_9BILA</name>
<accession>A0A8S2H721</accession>
<dbReference type="EMBL" id="CAJOBA010001564">
    <property type="protein sequence ID" value="CAF3602681.1"/>
    <property type="molecule type" value="Genomic_DNA"/>
</dbReference>
<gene>
    <name evidence="1" type="ORF">OVA965_LOCUS5523</name>
    <name evidence="2" type="ORF">TMI583_LOCUS5518</name>
</gene>
<dbReference type="Proteomes" id="UP000677228">
    <property type="component" value="Unassembled WGS sequence"/>
</dbReference>
<evidence type="ECO:0000313" key="3">
    <source>
        <dbReference type="Proteomes" id="UP000682733"/>
    </source>
</evidence>
<protein>
    <submittedName>
        <fullName evidence="2">Uncharacterized protein</fullName>
    </submittedName>
</protein>
<organism evidence="2 3">
    <name type="scientific">Didymodactylos carnosus</name>
    <dbReference type="NCBI Taxonomy" id="1234261"/>
    <lineage>
        <taxon>Eukaryota</taxon>
        <taxon>Metazoa</taxon>
        <taxon>Spiralia</taxon>
        <taxon>Gnathifera</taxon>
        <taxon>Rotifera</taxon>
        <taxon>Eurotatoria</taxon>
        <taxon>Bdelloidea</taxon>
        <taxon>Philodinida</taxon>
        <taxon>Philodinidae</taxon>
        <taxon>Didymodactylos</taxon>
    </lineage>
</organism>
<dbReference type="Proteomes" id="UP000682733">
    <property type="component" value="Unassembled WGS sequence"/>
</dbReference>
<proteinExistence type="predicted"/>